<keyword evidence="4" id="KW-1185">Reference proteome</keyword>
<name>A0ABU0D807_9BACI</name>
<dbReference type="SMART" id="SM00899">
    <property type="entry name" value="FeoA"/>
    <property type="match status" value="1"/>
</dbReference>
<dbReference type="EMBL" id="JAUSUO010000010">
    <property type="protein sequence ID" value="MDQ0344552.1"/>
    <property type="molecule type" value="Genomic_DNA"/>
</dbReference>
<dbReference type="Gene3D" id="2.30.30.90">
    <property type="match status" value="1"/>
</dbReference>
<dbReference type="InterPro" id="IPR008988">
    <property type="entry name" value="Transcriptional_repressor_C"/>
</dbReference>
<reference evidence="3 4" key="1">
    <citation type="submission" date="2023-07" db="EMBL/GenBank/DDBJ databases">
        <title>Genomic Encyclopedia of Type Strains, Phase IV (KMG-IV): sequencing the most valuable type-strain genomes for metagenomic binning, comparative biology and taxonomic classification.</title>
        <authorList>
            <person name="Goeker M."/>
        </authorList>
    </citation>
    <scope>NUCLEOTIDE SEQUENCE [LARGE SCALE GENOMIC DNA]</scope>
    <source>
        <strain evidence="3 4">DSM 27848</strain>
    </source>
</reference>
<evidence type="ECO:0000313" key="3">
    <source>
        <dbReference type="EMBL" id="MDQ0344552.1"/>
    </source>
</evidence>
<evidence type="ECO:0000313" key="4">
    <source>
        <dbReference type="Proteomes" id="UP001232343"/>
    </source>
</evidence>
<dbReference type="PANTHER" id="PTHR42954">
    <property type="entry name" value="FE(2+) TRANSPORT PROTEIN A"/>
    <property type="match status" value="1"/>
</dbReference>
<organism evidence="3 4">
    <name type="scientific">Lederbergia wuyishanensis</name>
    <dbReference type="NCBI Taxonomy" id="1347903"/>
    <lineage>
        <taxon>Bacteria</taxon>
        <taxon>Bacillati</taxon>
        <taxon>Bacillota</taxon>
        <taxon>Bacilli</taxon>
        <taxon>Bacillales</taxon>
        <taxon>Bacillaceae</taxon>
        <taxon>Lederbergia</taxon>
    </lineage>
</organism>
<dbReference type="SUPFAM" id="SSF50037">
    <property type="entry name" value="C-terminal domain of transcriptional repressors"/>
    <property type="match status" value="1"/>
</dbReference>
<dbReference type="PANTHER" id="PTHR42954:SF1">
    <property type="entry name" value="FERROUS IRON TRANSPORTER FEOA DOMAIN-CONTAINING PROTEIN"/>
    <property type="match status" value="1"/>
</dbReference>
<dbReference type="InterPro" id="IPR052713">
    <property type="entry name" value="FeoA"/>
</dbReference>
<dbReference type="Pfam" id="PF04023">
    <property type="entry name" value="FeoA"/>
    <property type="match status" value="1"/>
</dbReference>
<dbReference type="InterPro" id="IPR038157">
    <property type="entry name" value="FeoA_core_dom"/>
</dbReference>
<evidence type="ECO:0000256" key="1">
    <source>
        <dbReference type="ARBA" id="ARBA00023004"/>
    </source>
</evidence>
<gene>
    <name evidence="3" type="ORF">J2S14_003396</name>
</gene>
<keyword evidence="1" id="KW-0408">Iron</keyword>
<comment type="caution">
    <text evidence="3">The sequence shown here is derived from an EMBL/GenBank/DDBJ whole genome shotgun (WGS) entry which is preliminary data.</text>
</comment>
<protein>
    <submittedName>
        <fullName evidence="3">Ferrous iron transport protein A</fullName>
    </submittedName>
</protein>
<sequence length="88" mass="9873">MIINRIEVNVMLLSEIQVGNKVRINNTDSVNELVRRRLLDLGIMEGSILKIKRVLPLGGPITIEARGQLIGIRRSEAKKIRVESISIT</sequence>
<dbReference type="InterPro" id="IPR007167">
    <property type="entry name" value="Fe-transptr_FeoA-like"/>
</dbReference>
<feature type="domain" description="Ferrous iron transporter FeoA-like" evidence="2">
    <location>
        <begin position="11"/>
        <end position="84"/>
    </location>
</feature>
<dbReference type="RefSeq" id="WP_307416043.1">
    <property type="nucleotide sequence ID" value="NZ_JALIRM010000013.1"/>
</dbReference>
<accession>A0ABU0D807</accession>
<proteinExistence type="predicted"/>
<dbReference type="Proteomes" id="UP001232343">
    <property type="component" value="Unassembled WGS sequence"/>
</dbReference>
<evidence type="ECO:0000259" key="2">
    <source>
        <dbReference type="SMART" id="SM00899"/>
    </source>
</evidence>